<protein>
    <submittedName>
        <fullName evidence="2">Group 4 capsule polysaccharide lipoprotein gfcB, YjbF</fullName>
    </submittedName>
</protein>
<keyword evidence="3" id="KW-1185">Reference proteome</keyword>
<gene>
    <name evidence="2" type="ORF">Ga0080559_TMP1883</name>
</gene>
<proteinExistence type="predicted"/>
<evidence type="ECO:0000313" key="3">
    <source>
        <dbReference type="Proteomes" id="UP000186559"/>
    </source>
</evidence>
<dbReference type="PROSITE" id="PS51257">
    <property type="entry name" value="PROKAR_LIPOPROTEIN"/>
    <property type="match status" value="1"/>
</dbReference>
<dbReference type="AlphaFoldDB" id="A0A1U7D3F4"/>
<feature type="chain" id="PRO_5010518657" evidence="1">
    <location>
        <begin position="20"/>
        <end position="220"/>
    </location>
</feature>
<dbReference type="SUPFAM" id="SSF159270">
    <property type="entry name" value="YmcC-like"/>
    <property type="match status" value="1"/>
</dbReference>
<evidence type="ECO:0000256" key="1">
    <source>
        <dbReference type="SAM" id="SignalP"/>
    </source>
</evidence>
<dbReference type="STRING" id="1229727.Ga0080559_TMP1883"/>
<dbReference type="Pfam" id="PF11102">
    <property type="entry name" value="YjbF"/>
    <property type="match status" value="1"/>
</dbReference>
<accession>A0A1U7D3F4</accession>
<dbReference type="Proteomes" id="UP000186559">
    <property type="component" value="Chromosome"/>
</dbReference>
<feature type="signal peptide" evidence="1">
    <location>
        <begin position="1"/>
        <end position="19"/>
    </location>
</feature>
<dbReference type="InterPro" id="IPR021308">
    <property type="entry name" value="GfcB"/>
</dbReference>
<dbReference type="InterPro" id="IPR023373">
    <property type="entry name" value="YmcC_sf"/>
</dbReference>
<dbReference type="KEGG" id="tpro:Ga0080559_TMP1883"/>
<evidence type="ECO:0000313" key="2">
    <source>
        <dbReference type="EMBL" id="APX22679.1"/>
    </source>
</evidence>
<reference evidence="2 3" key="1">
    <citation type="submission" date="2016-03" db="EMBL/GenBank/DDBJ databases">
        <title>Deep-sea bacteria in the southern Pacific.</title>
        <authorList>
            <person name="Tang K."/>
        </authorList>
    </citation>
    <scope>NUCLEOTIDE SEQUENCE [LARGE SCALE GENOMIC DNA]</scope>
    <source>
        <strain evidence="2 3">JLT2016</strain>
    </source>
</reference>
<keyword evidence="2" id="KW-0449">Lipoprotein</keyword>
<dbReference type="RefSeq" id="WP_017467361.1">
    <property type="nucleotide sequence ID" value="NZ_BMEW01000004.1"/>
</dbReference>
<keyword evidence="1" id="KW-0732">Signal</keyword>
<dbReference type="Gene3D" id="2.40.360.10">
    <property type="entry name" value="YmcC-like"/>
    <property type="match status" value="1"/>
</dbReference>
<name>A0A1U7D3F4_9RHOB</name>
<organism evidence="2 3">
    <name type="scientific">Salipiger profundus</name>
    <dbReference type="NCBI Taxonomy" id="1229727"/>
    <lineage>
        <taxon>Bacteria</taxon>
        <taxon>Pseudomonadati</taxon>
        <taxon>Pseudomonadota</taxon>
        <taxon>Alphaproteobacteria</taxon>
        <taxon>Rhodobacterales</taxon>
        <taxon>Roseobacteraceae</taxon>
        <taxon>Salipiger</taxon>
    </lineage>
</organism>
<sequence precursor="true">MIKPLALVLGLGAALSACSNEPYFTNPVTNLYDVLFKSGEGAPAPITQQQIVQTLSATELPVAFLNIEKRKSQSLLVRIEQNPPYDTFATSTRQAVTMRHGMITGTRGLGGDLMSTDEGPLLAQVRSRQTGHVTHIQRFLTPEDVTEVITYRCGVEADKPVNVEMGLVRGTAVEVIAACESPEGPPFVDYYVVGQGGDIVASRQWLGSEIGYVAMHMLRR</sequence>
<dbReference type="EMBL" id="CP014796">
    <property type="protein sequence ID" value="APX22679.1"/>
    <property type="molecule type" value="Genomic_DNA"/>
</dbReference>